<reference evidence="2 3" key="1">
    <citation type="submission" date="2024-11" db="EMBL/GenBank/DDBJ databases">
        <title>Chromosome-level genome assembly of the freshwater bivalve Anodonta woodiana.</title>
        <authorList>
            <person name="Chen X."/>
        </authorList>
    </citation>
    <scope>NUCLEOTIDE SEQUENCE [LARGE SCALE GENOMIC DNA]</scope>
    <source>
        <strain evidence="2">MN2024</strain>
        <tissue evidence="2">Gills</tissue>
    </source>
</reference>
<keyword evidence="3" id="KW-1185">Reference proteome</keyword>
<dbReference type="Proteomes" id="UP001634394">
    <property type="component" value="Unassembled WGS sequence"/>
</dbReference>
<sequence length="80" mass="8711">MKLAIGLLLFSLVALTYAQFQCVTDVDCVDHCRLDYGRCKDGTCHCFLGRRQTCAEHGACTCADGTPGHCDHAGVCHCHH</sequence>
<dbReference type="AlphaFoldDB" id="A0ABD3TM57"/>
<protein>
    <submittedName>
        <fullName evidence="2">Uncharacterized protein</fullName>
    </submittedName>
</protein>
<proteinExistence type="predicted"/>
<name>A0ABD3TM57_SINWO</name>
<evidence type="ECO:0000313" key="3">
    <source>
        <dbReference type="Proteomes" id="UP001634394"/>
    </source>
</evidence>
<evidence type="ECO:0000313" key="2">
    <source>
        <dbReference type="EMBL" id="KAL3837445.1"/>
    </source>
</evidence>
<organism evidence="2 3">
    <name type="scientific">Sinanodonta woodiana</name>
    <name type="common">Chinese pond mussel</name>
    <name type="synonym">Anodonta woodiana</name>
    <dbReference type="NCBI Taxonomy" id="1069815"/>
    <lineage>
        <taxon>Eukaryota</taxon>
        <taxon>Metazoa</taxon>
        <taxon>Spiralia</taxon>
        <taxon>Lophotrochozoa</taxon>
        <taxon>Mollusca</taxon>
        <taxon>Bivalvia</taxon>
        <taxon>Autobranchia</taxon>
        <taxon>Heteroconchia</taxon>
        <taxon>Palaeoheterodonta</taxon>
        <taxon>Unionida</taxon>
        <taxon>Unionoidea</taxon>
        <taxon>Unionidae</taxon>
        <taxon>Unioninae</taxon>
        <taxon>Sinanodonta</taxon>
    </lineage>
</organism>
<comment type="caution">
    <text evidence="2">The sequence shown here is derived from an EMBL/GenBank/DDBJ whole genome shotgun (WGS) entry which is preliminary data.</text>
</comment>
<feature type="chain" id="PRO_5044885514" evidence="1">
    <location>
        <begin position="19"/>
        <end position="80"/>
    </location>
</feature>
<keyword evidence="1" id="KW-0732">Signal</keyword>
<feature type="signal peptide" evidence="1">
    <location>
        <begin position="1"/>
        <end position="18"/>
    </location>
</feature>
<gene>
    <name evidence="2" type="ORF">ACJMK2_022804</name>
</gene>
<accession>A0ABD3TM57</accession>
<dbReference type="EMBL" id="JBJQND010000018">
    <property type="protein sequence ID" value="KAL3837445.1"/>
    <property type="molecule type" value="Genomic_DNA"/>
</dbReference>
<evidence type="ECO:0000256" key="1">
    <source>
        <dbReference type="SAM" id="SignalP"/>
    </source>
</evidence>